<keyword evidence="1 3" id="KW-0378">Hydrolase</keyword>
<reference evidence="3 4" key="1">
    <citation type="submission" date="2016-11" db="EMBL/GenBank/DDBJ databases">
        <authorList>
            <person name="Jaros S."/>
            <person name="Januszkiewicz K."/>
            <person name="Wedrychowicz H."/>
        </authorList>
    </citation>
    <scope>NUCLEOTIDE SEQUENCE [LARGE SCALE GENOMIC DNA]</scope>
    <source>
        <strain evidence="3 4">DSM 22153</strain>
    </source>
</reference>
<dbReference type="InterPro" id="IPR029058">
    <property type="entry name" value="AB_hydrolase_fold"/>
</dbReference>
<dbReference type="Proteomes" id="UP000186002">
    <property type="component" value="Unassembled WGS sequence"/>
</dbReference>
<accession>A0A1M7CL02</accession>
<keyword evidence="4" id="KW-1185">Reference proteome</keyword>
<evidence type="ECO:0000256" key="1">
    <source>
        <dbReference type="ARBA" id="ARBA00022801"/>
    </source>
</evidence>
<dbReference type="AlphaFoldDB" id="A0A1M7CL02"/>
<sequence length="365" mass="39195">MTNSTFTFDKMIKTWRRLKPAVLVAGLSVAALAHSQTASKADEMPGYDRIDIQAKHRSVLVPGSVWYPAGSQTYRSLVGDNIVFKGASVMLGATVKEGKYPLLVLSHGSGGNMDGLAWLSSALAKSGIMVLGMNHPGSTSRDSSPRRSAQFWDRAQDTGAALDAILADPAYAPHIDQSRIYLLGFSLGGVNTLQNIGLRTDISLFDEFCEKEPKSPGCVFFAKGGVDWKTVDAAKIDASYEEPRLAGAIAVDPGLHFAMTPDSIAAQKKPVLFINLGSDDTLWNEINVGPAGSNLVGRMANTQYVQISPADHFTFLAECKPEGAALLKEEKDDPVCDDPKGANRAKIHEQVIEAVKRFILTGNAS</sequence>
<evidence type="ECO:0000313" key="3">
    <source>
        <dbReference type="EMBL" id="SHL67892.1"/>
    </source>
</evidence>
<dbReference type="SUPFAM" id="SSF53474">
    <property type="entry name" value="alpha/beta-Hydrolases"/>
    <property type="match status" value="1"/>
</dbReference>
<dbReference type="PIRSF" id="PIRSF031982">
    <property type="entry name" value="UCP031982_abhydr"/>
    <property type="match status" value="1"/>
</dbReference>
<gene>
    <name evidence="3" type="ORF">SAMN05444272_1198</name>
</gene>
<keyword evidence="2" id="KW-0732">Signal</keyword>
<name>A0A1M7CL02_9HYPH</name>
<dbReference type="PANTHER" id="PTHR22946:SF9">
    <property type="entry name" value="POLYKETIDE TRANSFERASE AF380"/>
    <property type="match status" value="1"/>
</dbReference>
<dbReference type="Gene3D" id="3.40.50.1820">
    <property type="entry name" value="alpha/beta hydrolase"/>
    <property type="match status" value="1"/>
</dbReference>
<evidence type="ECO:0000256" key="2">
    <source>
        <dbReference type="SAM" id="SignalP"/>
    </source>
</evidence>
<dbReference type="RefSeq" id="WP_235860448.1">
    <property type="nucleotide sequence ID" value="NZ_FRBW01000001.1"/>
</dbReference>
<dbReference type="EMBL" id="FRBW01000001">
    <property type="protein sequence ID" value="SHL67892.1"/>
    <property type="molecule type" value="Genomic_DNA"/>
</dbReference>
<protein>
    <submittedName>
        <fullName evidence="3">Predicted dienelactone hydrolase</fullName>
    </submittedName>
</protein>
<dbReference type="InterPro" id="IPR016986">
    <property type="entry name" value="UCP031982_abhydr"/>
</dbReference>
<dbReference type="GO" id="GO:0052689">
    <property type="term" value="F:carboxylic ester hydrolase activity"/>
    <property type="evidence" value="ECO:0007669"/>
    <property type="project" value="UniProtKB-ARBA"/>
</dbReference>
<feature type="signal peptide" evidence="2">
    <location>
        <begin position="1"/>
        <end position="33"/>
    </location>
</feature>
<evidence type="ECO:0000313" key="4">
    <source>
        <dbReference type="Proteomes" id="UP000186002"/>
    </source>
</evidence>
<feature type="chain" id="PRO_5012884255" evidence="2">
    <location>
        <begin position="34"/>
        <end position="365"/>
    </location>
</feature>
<proteinExistence type="predicted"/>
<organism evidence="3 4">
    <name type="scientific">Roseibium suaedae</name>
    <dbReference type="NCBI Taxonomy" id="735517"/>
    <lineage>
        <taxon>Bacteria</taxon>
        <taxon>Pseudomonadati</taxon>
        <taxon>Pseudomonadota</taxon>
        <taxon>Alphaproteobacteria</taxon>
        <taxon>Hyphomicrobiales</taxon>
        <taxon>Stappiaceae</taxon>
        <taxon>Roseibium</taxon>
    </lineage>
</organism>
<dbReference type="STRING" id="735517.SAMN05444272_1198"/>
<dbReference type="InterPro" id="IPR050261">
    <property type="entry name" value="FrsA_esterase"/>
</dbReference>
<dbReference type="PANTHER" id="PTHR22946">
    <property type="entry name" value="DIENELACTONE HYDROLASE DOMAIN-CONTAINING PROTEIN-RELATED"/>
    <property type="match status" value="1"/>
</dbReference>